<evidence type="ECO:0000256" key="6">
    <source>
        <dbReference type="ARBA" id="ARBA00023186"/>
    </source>
</evidence>
<dbReference type="PANTHER" id="PTHR38035:SF1">
    <property type="entry name" value="ANCILLARY SECYEG TRANSLOCON SUBUNIT"/>
    <property type="match status" value="1"/>
</dbReference>
<dbReference type="PANTHER" id="PTHR38035">
    <property type="entry name" value="UPF0070 PROTEIN YFGM"/>
    <property type="match status" value="1"/>
</dbReference>
<protein>
    <recommendedName>
        <fullName evidence="8">Ancillary SecYEG translocon subunit</fullName>
    </recommendedName>
</protein>
<keyword evidence="11" id="KW-1185">Reference proteome</keyword>
<dbReference type="EMBL" id="SPIA01000003">
    <property type="protein sequence ID" value="TFH67413.1"/>
    <property type="molecule type" value="Genomic_DNA"/>
</dbReference>
<proteinExistence type="inferred from homology"/>
<evidence type="ECO:0000256" key="3">
    <source>
        <dbReference type="ARBA" id="ARBA00022692"/>
    </source>
</evidence>
<keyword evidence="5" id="KW-0472">Membrane</keyword>
<comment type="caution">
    <text evidence="10">The sequence shown here is derived from an EMBL/GenBank/DDBJ whole genome shotgun (WGS) entry which is preliminary data.</text>
</comment>
<evidence type="ECO:0000256" key="4">
    <source>
        <dbReference type="ARBA" id="ARBA00022989"/>
    </source>
</evidence>
<comment type="similarity">
    <text evidence="7">Belongs to the YfgM family.</text>
</comment>
<organism evidence="10 11">
    <name type="scientific">Gammaproteobacteria bacterium LSUCC0057</name>
    <dbReference type="NCBI Taxonomy" id="2559237"/>
    <lineage>
        <taxon>Bacteria</taxon>
        <taxon>Pseudomonadati</taxon>
        <taxon>Pseudomonadota</taxon>
        <taxon>Gammaproteobacteria</taxon>
        <taxon>Cellvibrionales</taxon>
        <taxon>Porticoccaceae</taxon>
        <taxon>SAR92 clade</taxon>
    </lineage>
</organism>
<evidence type="ECO:0000256" key="2">
    <source>
        <dbReference type="ARBA" id="ARBA00022475"/>
    </source>
</evidence>
<keyword evidence="6" id="KW-0143">Chaperone</keyword>
<evidence type="ECO:0000259" key="9">
    <source>
        <dbReference type="Pfam" id="PF09976"/>
    </source>
</evidence>
<dbReference type="InterPro" id="IPR026039">
    <property type="entry name" value="YfgM"/>
</dbReference>
<sequence>MADHLSEEEQIEKLKRWWAEQGRGVIAAVLLVVGSWGGWSYYQNSVENAALAASSEYQQLNELLLTSAVGEPLESELAAQLQQRATALKASAANSQYGRYAAMLLARIAVESGNLAAAQSELEWVLDADSDPALNAVARLRLARVLAAQQRVDEALALVQNPQPATFAAAYAELRGDLHRAQGNDSAAYTAYQAALAAGVEQRAEPLLQLKLNAVAAAVVIDSAADQPTAEQ</sequence>
<evidence type="ECO:0000256" key="7">
    <source>
        <dbReference type="ARBA" id="ARBA00024197"/>
    </source>
</evidence>
<keyword evidence="2" id="KW-1003">Cell membrane</keyword>
<dbReference type="GO" id="GO:0005886">
    <property type="term" value="C:plasma membrane"/>
    <property type="evidence" value="ECO:0007669"/>
    <property type="project" value="UniProtKB-SubCell"/>
</dbReference>
<evidence type="ECO:0000256" key="1">
    <source>
        <dbReference type="ARBA" id="ARBA00004401"/>
    </source>
</evidence>
<accession>A0A4Y8UJA7</accession>
<dbReference type="InterPro" id="IPR018704">
    <property type="entry name" value="SecYEG/CpoB_TPR"/>
</dbReference>
<evidence type="ECO:0000256" key="8">
    <source>
        <dbReference type="ARBA" id="ARBA00024235"/>
    </source>
</evidence>
<name>A0A4Y8UJA7_9GAMM</name>
<dbReference type="Pfam" id="PF09976">
    <property type="entry name" value="TPR_21"/>
    <property type="match status" value="1"/>
</dbReference>
<dbReference type="GO" id="GO:0044877">
    <property type="term" value="F:protein-containing complex binding"/>
    <property type="evidence" value="ECO:0007669"/>
    <property type="project" value="InterPro"/>
</dbReference>
<keyword evidence="3" id="KW-0812">Transmembrane</keyword>
<dbReference type="OrthoDB" id="9789675at2"/>
<dbReference type="Proteomes" id="UP000298133">
    <property type="component" value="Unassembled WGS sequence"/>
</dbReference>
<dbReference type="InterPro" id="IPR011990">
    <property type="entry name" value="TPR-like_helical_dom_sf"/>
</dbReference>
<feature type="domain" description="Ancillary SecYEG translocon subunit/Cell division coordinator CpoB TPR" evidence="9">
    <location>
        <begin position="15"/>
        <end position="216"/>
    </location>
</feature>
<comment type="subcellular location">
    <subcellularLocation>
        <location evidence="1">Cell membrane</location>
        <topology evidence="1">Single-pass type II membrane protein</topology>
    </subcellularLocation>
</comment>
<gene>
    <name evidence="10" type="ORF">E3W66_07940</name>
</gene>
<evidence type="ECO:0000313" key="11">
    <source>
        <dbReference type="Proteomes" id="UP000298133"/>
    </source>
</evidence>
<keyword evidence="4" id="KW-1133">Transmembrane helix</keyword>
<dbReference type="AlphaFoldDB" id="A0A4Y8UJA7"/>
<dbReference type="SUPFAM" id="SSF48452">
    <property type="entry name" value="TPR-like"/>
    <property type="match status" value="1"/>
</dbReference>
<evidence type="ECO:0000313" key="10">
    <source>
        <dbReference type="EMBL" id="TFH67413.1"/>
    </source>
</evidence>
<reference evidence="10 11" key="1">
    <citation type="submission" date="2019-03" db="EMBL/GenBank/DDBJ databases">
        <title>Draft genome of Gammaproteobacteria bacterium LSUCC0057, a member of the SAR92 clade.</title>
        <authorList>
            <person name="Lanclos V.C."/>
            <person name="Doiron C."/>
            <person name="Henson M.W."/>
            <person name="Thrash J.C."/>
        </authorList>
    </citation>
    <scope>NUCLEOTIDE SEQUENCE [LARGE SCALE GENOMIC DNA]</scope>
    <source>
        <strain evidence="10 11">LSUCC0057</strain>
    </source>
</reference>
<evidence type="ECO:0000256" key="5">
    <source>
        <dbReference type="ARBA" id="ARBA00023136"/>
    </source>
</evidence>
<dbReference type="PIRSF" id="PIRSF006170">
    <property type="entry name" value="YfgM"/>
    <property type="match status" value="1"/>
</dbReference>
<dbReference type="Gene3D" id="1.25.40.10">
    <property type="entry name" value="Tetratricopeptide repeat domain"/>
    <property type="match status" value="1"/>
</dbReference>